<reference evidence="2 3" key="1">
    <citation type="submission" date="2019-10" db="EMBL/GenBank/DDBJ databases">
        <title>Complete genome sequences for adaption low water activity.</title>
        <authorList>
            <person name="Zhao L."/>
            <person name="Zhong J."/>
        </authorList>
    </citation>
    <scope>NUCLEOTIDE SEQUENCE [LARGE SCALE GENOMIC DNA]</scope>
    <source>
        <strain evidence="2 3">FDU301</strain>
        <plasmid evidence="3">pfdu301a</plasmid>
    </source>
</reference>
<organism evidence="2 3">
    <name type="scientific">Priestia megaterium</name>
    <name type="common">Bacillus megaterium</name>
    <dbReference type="NCBI Taxonomy" id="1404"/>
    <lineage>
        <taxon>Bacteria</taxon>
        <taxon>Bacillati</taxon>
        <taxon>Bacillota</taxon>
        <taxon>Bacilli</taxon>
        <taxon>Bacillales</taxon>
        <taxon>Bacillaceae</taxon>
        <taxon>Priestia</taxon>
    </lineage>
</organism>
<feature type="domain" description="HTH cro/C1-type" evidence="1">
    <location>
        <begin position="32"/>
        <end position="86"/>
    </location>
</feature>
<dbReference type="Proteomes" id="UP000501076">
    <property type="component" value="Plasmid pFDU301A"/>
</dbReference>
<dbReference type="InterPro" id="IPR001387">
    <property type="entry name" value="Cro/C1-type_HTH"/>
</dbReference>
<dbReference type="EMBL" id="CP045273">
    <property type="protein sequence ID" value="QJX80169.1"/>
    <property type="molecule type" value="Genomic_DNA"/>
</dbReference>
<dbReference type="CDD" id="cd00093">
    <property type="entry name" value="HTH_XRE"/>
    <property type="match status" value="1"/>
</dbReference>
<dbReference type="InterPro" id="IPR010982">
    <property type="entry name" value="Lambda_DNA-bd_dom_sf"/>
</dbReference>
<dbReference type="AlphaFoldDB" id="A0A6M6E4R7"/>
<protein>
    <submittedName>
        <fullName evidence="2">Helix-turn-helix domain-containing protein</fullName>
    </submittedName>
</protein>
<geneLocation type="plasmid" evidence="3">
    <name>pfdu301a</name>
</geneLocation>
<dbReference type="Pfam" id="PF12844">
    <property type="entry name" value="HTH_19"/>
    <property type="match status" value="1"/>
</dbReference>
<dbReference type="SMART" id="SM00530">
    <property type="entry name" value="HTH_XRE"/>
    <property type="match status" value="1"/>
</dbReference>
<gene>
    <name evidence="2" type="ORF">FDZ14_29165</name>
</gene>
<dbReference type="PROSITE" id="PS50943">
    <property type="entry name" value="HTH_CROC1"/>
    <property type="match status" value="1"/>
</dbReference>
<dbReference type="GO" id="GO:0003677">
    <property type="term" value="F:DNA binding"/>
    <property type="evidence" value="ECO:0007669"/>
    <property type="project" value="InterPro"/>
</dbReference>
<accession>A0A6M6E4R7</accession>
<evidence type="ECO:0000259" key="1">
    <source>
        <dbReference type="PROSITE" id="PS50943"/>
    </source>
</evidence>
<evidence type="ECO:0000313" key="2">
    <source>
        <dbReference type="EMBL" id="QJX80169.1"/>
    </source>
</evidence>
<proteinExistence type="predicted"/>
<dbReference type="SUPFAM" id="SSF47413">
    <property type="entry name" value="lambda repressor-like DNA-binding domains"/>
    <property type="match status" value="1"/>
</dbReference>
<keyword evidence="2" id="KW-0614">Plasmid</keyword>
<sequence>MSHWEEFELSKEQVKDFSELDEIVLEATGRRIKFLVKEEGISQSQLADILGRDIKTISNYYCGKSLPDKVDLILLSRILGVPYDEILVFKGDVEGYQRIQHYYLTYDEENETITNAINRSKKHSKLFNPHSKGSANIRSLEEAGFCLDYFTSLEQKDIRKRMMDALLSGRGVNDSYMHHIYENYIWRKLSDEQKAICKAQFAYDRAETEKKPDPANLYKFLSCREKRRK</sequence>
<name>A0A6M6E4R7_PRIMG</name>
<evidence type="ECO:0000313" key="3">
    <source>
        <dbReference type="Proteomes" id="UP000501076"/>
    </source>
</evidence>
<dbReference type="Gene3D" id="1.10.260.40">
    <property type="entry name" value="lambda repressor-like DNA-binding domains"/>
    <property type="match status" value="1"/>
</dbReference>